<dbReference type="EMBL" id="MSLT01000018">
    <property type="protein sequence ID" value="OUD13165.1"/>
    <property type="molecule type" value="Genomic_DNA"/>
</dbReference>
<sequence>MIIRYLGVGLLALLIAGCGGGNESKSAQISTQSSGTVNRDAPVSESEPVKENTESEAPADTDTSAPVVSTEASASTPEATSETAPEAAPETASEATPDNAAETTETISTADSAPAAATETPVPPVSETEAVPSAETEVVEDTVTEPAPVIKANQLPITLKYYDVFTANQVIALTIQLRNILEKNISEFDGELEIKDNNGQSLARLMLQSNDIQGLRNVASRYQLAQNAEKTWGVSIAKSQFDALYQHLASNRSLNELQAQFSVTYVRYSDGTEVKF</sequence>
<name>A0A251X5Z7_9GAMM</name>
<reference evidence="2 3" key="1">
    <citation type="submission" date="2016-12" db="EMBL/GenBank/DDBJ databases">
        <title>Thioflexothrix psekupsii D3 genome sequencing and assembly.</title>
        <authorList>
            <person name="Fomenkov A."/>
            <person name="Vincze T."/>
            <person name="Grabovich M."/>
            <person name="Anton B.P."/>
            <person name="Dubinina G."/>
            <person name="Orlova M."/>
            <person name="Belousova E."/>
            <person name="Roberts R.J."/>
        </authorList>
    </citation>
    <scope>NUCLEOTIDE SEQUENCE [LARGE SCALE GENOMIC DNA]</scope>
    <source>
        <strain evidence="2">D3</strain>
    </source>
</reference>
<dbReference type="AlphaFoldDB" id="A0A251X5Z7"/>
<organism evidence="2 3">
    <name type="scientific">Thioflexithrix psekupsensis</name>
    <dbReference type="NCBI Taxonomy" id="1570016"/>
    <lineage>
        <taxon>Bacteria</taxon>
        <taxon>Pseudomonadati</taxon>
        <taxon>Pseudomonadota</taxon>
        <taxon>Gammaproteobacteria</taxon>
        <taxon>Thiotrichales</taxon>
        <taxon>Thioflexithrix</taxon>
    </lineage>
</organism>
<feature type="region of interest" description="Disordered" evidence="1">
    <location>
        <begin position="21"/>
        <end position="140"/>
    </location>
</feature>
<accession>A0A251X5Z7</accession>
<dbReference type="Proteomes" id="UP000194798">
    <property type="component" value="Unassembled WGS sequence"/>
</dbReference>
<feature type="compositionally biased region" description="Low complexity" evidence="1">
    <location>
        <begin position="69"/>
        <end position="97"/>
    </location>
</feature>
<evidence type="ECO:0000313" key="2">
    <source>
        <dbReference type="EMBL" id="OUD13165.1"/>
    </source>
</evidence>
<gene>
    <name evidence="2" type="ORF">TPSD3_11020</name>
</gene>
<dbReference type="PROSITE" id="PS51257">
    <property type="entry name" value="PROKAR_LIPOPROTEIN"/>
    <property type="match status" value="1"/>
</dbReference>
<dbReference type="RefSeq" id="WP_086488613.1">
    <property type="nucleotide sequence ID" value="NZ_MSLT01000018.1"/>
</dbReference>
<protein>
    <submittedName>
        <fullName evidence="2">Uncharacterized protein</fullName>
    </submittedName>
</protein>
<evidence type="ECO:0000313" key="3">
    <source>
        <dbReference type="Proteomes" id="UP000194798"/>
    </source>
</evidence>
<feature type="compositionally biased region" description="Polar residues" evidence="1">
    <location>
        <begin position="23"/>
        <end position="37"/>
    </location>
</feature>
<keyword evidence="3" id="KW-1185">Reference proteome</keyword>
<evidence type="ECO:0000256" key="1">
    <source>
        <dbReference type="SAM" id="MobiDB-lite"/>
    </source>
</evidence>
<feature type="compositionally biased region" description="Polar residues" evidence="1">
    <location>
        <begin position="101"/>
        <end position="111"/>
    </location>
</feature>
<comment type="caution">
    <text evidence="2">The sequence shown here is derived from an EMBL/GenBank/DDBJ whole genome shotgun (WGS) entry which is preliminary data.</text>
</comment>
<proteinExistence type="predicted"/>